<accession>K6YC74</accession>
<sequence>MAVEITPQSDAVIHDLEWTGKLNRALGHGDKFALLLAMLEDDYLRRPNVANTTQEPDNYSSSIKNHFYPRSSLAAQPQDWENADTTSQLVARNVSDALLWQKMHPQPLSIYNDPKRIDPDVLINCAFHTQQRLSGAQDSQIDVDETKLYDILNALN</sequence>
<dbReference type="eggNOG" id="ENOG50303QV">
    <property type="taxonomic scope" value="Bacteria"/>
</dbReference>
<keyword evidence="2" id="KW-1185">Reference proteome</keyword>
<dbReference type="EMBL" id="BAEN01000035">
    <property type="protein sequence ID" value="GAC14253.1"/>
    <property type="molecule type" value="Genomic_DNA"/>
</dbReference>
<evidence type="ECO:0000313" key="2">
    <source>
        <dbReference type="Proteomes" id="UP000006334"/>
    </source>
</evidence>
<protein>
    <submittedName>
        <fullName evidence="1">Uncharacterized protein</fullName>
    </submittedName>
</protein>
<dbReference type="OrthoDB" id="6330693at2"/>
<dbReference type="RefSeq" id="WP_008844069.1">
    <property type="nucleotide sequence ID" value="NZ_BAEN01000035.1"/>
</dbReference>
<dbReference type="Pfam" id="PF11993">
    <property type="entry name" value="VC2046"/>
    <property type="match status" value="1"/>
</dbReference>
<comment type="caution">
    <text evidence="1">The sequence shown here is derived from an EMBL/GenBank/DDBJ whole genome shotgun (WGS) entry which is preliminary data.</text>
</comment>
<dbReference type="InterPro" id="IPR021879">
    <property type="entry name" value="VC2046_fam"/>
</dbReference>
<name>K6YC74_9ALTE</name>
<dbReference type="Proteomes" id="UP000006334">
    <property type="component" value="Unassembled WGS sequence"/>
</dbReference>
<evidence type="ECO:0000313" key="1">
    <source>
        <dbReference type="EMBL" id="GAC14253.1"/>
    </source>
</evidence>
<dbReference type="AlphaFoldDB" id="K6YC74"/>
<gene>
    <name evidence="1" type="ORF">GLIP_1620</name>
</gene>
<proteinExistence type="predicted"/>
<organism evidence="1 2">
    <name type="scientific">Aliiglaciecola lipolytica E3</name>
    <dbReference type="NCBI Taxonomy" id="1127673"/>
    <lineage>
        <taxon>Bacteria</taxon>
        <taxon>Pseudomonadati</taxon>
        <taxon>Pseudomonadota</taxon>
        <taxon>Gammaproteobacteria</taxon>
        <taxon>Alteromonadales</taxon>
        <taxon>Alteromonadaceae</taxon>
        <taxon>Aliiglaciecola</taxon>
    </lineage>
</organism>
<reference evidence="1 2" key="1">
    <citation type="journal article" date="2017" name="Antonie Van Leeuwenhoek">
        <title>Rhizobium rhizosphaerae sp. nov., a novel species isolated from rice rhizosphere.</title>
        <authorList>
            <person name="Zhao J.J."/>
            <person name="Zhang J."/>
            <person name="Zhang R.J."/>
            <person name="Zhang C.W."/>
            <person name="Yin H.Q."/>
            <person name="Zhang X.X."/>
        </authorList>
    </citation>
    <scope>NUCLEOTIDE SEQUENCE [LARGE SCALE GENOMIC DNA]</scope>
    <source>
        <strain evidence="1 2">E3</strain>
    </source>
</reference>